<dbReference type="AlphaFoldDB" id="A0AAU7BWP0"/>
<feature type="signal peptide" evidence="1">
    <location>
        <begin position="1"/>
        <end position="20"/>
    </location>
</feature>
<dbReference type="RefSeq" id="WP_347926063.1">
    <property type="nucleotide sequence ID" value="NZ_CP157199.1"/>
</dbReference>
<dbReference type="EMBL" id="CP157199">
    <property type="protein sequence ID" value="XBG62676.1"/>
    <property type="molecule type" value="Genomic_DNA"/>
</dbReference>
<name>A0AAU7BWP0_9FLAO</name>
<proteinExistence type="predicted"/>
<reference evidence="2" key="1">
    <citation type="submission" date="2024-05" db="EMBL/GenBank/DDBJ databases">
        <title>Pontimicrobium maritimus sp. nov., isolated form sea water.</title>
        <authorList>
            <person name="Muhammad N."/>
            <person name="Vuong T.Q."/>
            <person name="Han H.L."/>
            <person name="Kim S.-G."/>
        </authorList>
    </citation>
    <scope>NUCLEOTIDE SEQUENCE</scope>
    <source>
        <strain evidence="2">SW4</strain>
    </source>
</reference>
<evidence type="ECO:0008006" key="3">
    <source>
        <dbReference type="Google" id="ProtNLM"/>
    </source>
</evidence>
<keyword evidence="1" id="KW-0732">Signal</keyword>
<evidence type="ECO:0000256" key="1">
    <source>
        <dbReference type="SAM" id="SignalP"/>
    </source>
</evidence>
<feature type="chain" id="PRO_5043605000" description="M23 family peptidase" evidence="1">
    <location>
        <begin position="21"/>
        <end position="229"/>
    </location>
</feature>
<protein>
    <recommendedName>
        <fullName evidence="3">M23 family peptidase</fullName>
    </recommendedName>
</protein>
<organism evidence="2">
    <name type="scientific">Pontimicrobium sp. SW4</name>
    <dbReference type="NCBI Taxonomy" id="3153519"/>
    <lineage>
        <taxon>Bacteria</taxon>
        <taxon>Pseudomonadati</taxon>
        <taxon>Bacteroidota</taxon>
        <taxon>Flavobacteriia</taxon>
        <taxon>Flavobacteriales</taxon>
        <taxon>Flavobacteriaceae</taxon>
        <taxon>Pontimicrobium</taxon>
    </lineage>
</organism>
<sequence>MRKITLVLATMLLGVTFATATEQVSELDSKDLRITKRYRFTQPILFVERGVEFLIFPNGEFDFNTDANYGHFGDSYYRKSRTKRGSINANFGTPGVRINYNRPRGVQISHDKYGRARRIGNVFINYDYQGRVKRIGSVYMQYRYGQLKQVGGLHIQYNRWGDIVGTRGNVNRSNQGCGFCGMTGCITDHFHKDNDWYDDRWDGRDDDYYYYRKGDKKLKKKALTKRRSY</sequence>
<evidence type="ECO:0000313" key="2">
    <source>
        <dbReference type="EMBL" id="XBG62676.1"/>
    </source>
</evidence>
<accession>A0AAU7BWP0</accession>
<gene>
    <name evidence="2" type="ORF">ABGB03_07125</name>
</gene>